<dbReference type="GO" id="GO:0016020">
    <property type="term" value="C:membrane"/>
    <property type="evidence" value="ECO:0007669"/>
    <property type="project" value="UniProtKB-SubCell"/>
</dbReference>
<name>A0A2B7WN94_9EURO</name>
<dbReference type="FunFam" id="1.20.1740.10:FF:000025">
    <property type="entry name" value="High-affinity methionine permease"/>
    <property type="match status" value="1"/>
</dbReference>
<evidence type="ECO:0000256" key="6">
    <source>
        <dbReference type="SAM" id="Phobius"/>
    </source>
</evidence>
<dbReference type="GO" id="GO:0015179">
    <property type="term" value="F:L-amino acid transmembrane transporter activity"/>
    <property type="evidence" value="ECO:0007669"/>
    <property type="project" value="TreeGrafter"/>
</dbReference>
<dbReference type="STRING" id="1447875.A0A2B7WN94"/>
<evidence type="ECO:0000256" key="4">
    <source>
        <dbReference type="ARBA" id="ARBA00023136"/>
    </source>
</evidence>
<feature type="transmembrane region" description="Helical" evidence="6">
    <location>
        <begin position="204"/>
        <end position="229"/>
    </location>
</feature>
<gene>
    <name evidence="7" type="ORF">AJ79_08096</name>
</gene>
<feature type="transmembrane region" description="Helical" evidence="6">
    <location>
        <begin position="96"/>
        <end position="120"/>
    </location>
</feature>
<feature type="transmembrane region" description="Helical" evidence="6">
    <location>
        <begin position="455"/>
        <end position="476"/>
    </location>
</feature>
<feature type="region of interest" description="Disordered" evidence="5">
    <location>
        <begin position="565"/>
        <end position="585"/>
    </location>
</feature>
<dbReference type="PANTHER" id="PTHR11785:SF353">
    <property type="entry name" value="METHIONINE TRANSPORTER (EUROFUNG)"/>
    <property type="match status" value="1"/>
</dbReference>
<dbReference type="OrthoDB" id="5982228at2759"/>
<feature type="transmembrane region" description="Helical" evidence="6">
    <location>
        <begin position="181"/>
        <end position="198"/>
    </location>
</feature>
<reference evidence="7 8" key="1">
    <citation type="submission" date="2017-10" db="EMBL/GenBank/DDBJ databases">
        <title>Comparative genomics in systemic dimorphic fungi from Ajellomycetaceae.</title>
        <authorList>
            <person name="Munoz J.F."/>
            <person name="Mcewen J.G."/>
            <person name="Clay O.K."/>
            <person name="Cuomo C.A."/>
        </authorList>
    </citation>
    <scope>NUCLEOTIDE SEQUENCE [LARGE SCALE GENOMIC DNA]</scope>
    <source>
        <strain evidence="7 8">UAMH5409</strain>
    </source>
</reference>
<evidence type="ECO:0008006" key="9">
    <source>
        <dbReference type="Google" id="ProtNLM"/>
    </source>
</evidence>
<keyword evidence="3 6" id="KW-1133">Transmembrane helix</keyword>
<dbReference type="Proteomes" id="UP000223968">
    <property type="component" value="Unassembled WGS sequence"/>
</dbReference>
<evidence type="ECO:0000256" key="5">
    <source>
        <dbReference type="SAM" id="MobiDB-lite"/>
    </source>
</evidence>
<proteinExistence type="predicted"/>
<feature type="transmembrane region" description="Helical" evidence="6">
    <location>
        <begin position="394"/>
        <end position="411"/>
    </location>
</feature>
<keyword evidence="4 6" id="KW-0472">Membrane</keyword>
<accession>A0A2B7WN94</accession>
<dbReference type="EMBL" id="PDNB01000180">
    <property type="protein sequence ID" value="PGH00844.1"/>
    <property type="molecule type" value="Genomic_DNA"/>
</dbReference>
<evidence type="ECO:0000256" key="1">
    <source>
        <dbReference type="ARBA" id="ARBA00004141"/>
    </source>
</evidence>
<evidence type="ECO:0000313" key="8">
    <source>
        <dbReference type="Proteomes" id="UP000223968"/>
    </source>
</evidence>
<sequence length="585" mass="64389">MDPTASKRPFTVEGNESSETVIADGNLEFVREKGGNYASPTYQEASGAPVETQSPLGYQVHTFTVVFLNVGTMVGTGVFSTPSSIFSSLGSVGLSLFYWFIGFVISACAQAVFLELASYFPSRSGGEVVYLEQAYPRPKWFFPTAFAVQSVLLSFSSSNASIVLAEYVFRMANREPSAWELKGVAVAGYTFAIILLIFNNRFSLWFANFIGIVKVLTLLFISITGLVVLGGHTKVVDPKASFRDSFEGTTDGAYGITNALVKITFAYNGYQNAFNLVNEVKDPIRTLRMSAPASLIIVAVFYILCNIAYFAAVPKDDLKAGKQIAASLFFTAVFGSSNAARGLNFLIVVSAFGNLVTNLIGQSRLIRECGRQGVIPFPRFWASTRPFGTPLGPYFLKWAATILMILAPPAGDAFNFAVDVKTYPEAVFYFCMTSGLLLIRRQRKHIGASKTEFRAWNVAVAVGLLSNIFLLVMPWYPPEGGMYAGDVSFWYATYCVVGIAIIITCALYYYLWIHLIPRWKNYQIRQDVLVLENGATTHRLVKVPNEKVAEWDKEHDAVGRLRTVRTGNRENGSSDEGLVVRAGEP</sequence>
<feature type="transmembrane region" description="Helical" evidence="6">
    <location>
        <begin position="291"/>
        <end position="312"/>
    </location>
</feature>
<evidence type="ECO:0000313" key="7">
    <source>
        <dbReference type="EMBL" id="PGH00844.1"/>
    </source>
</evidence>
<evidence type="ECO:0000256" key="2">
    <source>
        <dbReference type="ARBA" id="ARBA00022692"/>
    </source>
</evidence>
<feature type="transmembrane region" description="Helical" evidence="6">
    <location>
        <begin position="488"/>
        <end position="511"/>
    </location>
</feature>
<dbReference type="PANTHER" id="PTHR11785">
    <property type="entry name" value="AMINO ACID TRANSPORTER"/>
    <property type="match status" value="1"/>
</dbReference>
<dbReference type="AlphaFoldDB" id="A0A2B7WN94"/>
<organism evidence="7 8">
    <name type="scientific">Helicocarpus griseus UAMH5409</name>
    <dbReference type="NCBI Taxonomy" id="1447875"/>
    <lineage>
        <taxon>Eukaryota</taxon>
        <taxon>Fungi</taxon>
        <taxon>Dikarya</taxon>
        <taxon>Ascomycota</taxon>
        <taxon>Pezizomycotina</taxon>
        <taxon>Eurotiomycetes</taxon>
        <taxon>Eurotiomycetidae</taxon>
        <taxon>Onygenales</taxon>
        <taxon>Ajellomycetaceae</taxon>
        <taxon>Helicocarpus</taxon>
    </lineage>
</organism>
<feature type="transmembrane region" description="Helical" evidence="6">
    <location>
        <begin position="423"/>
        <end position="439"/>
    </location>
</feature>
<keyword evidence="8" id="KW-1185">Reference proteome</keyword>
<protein>
    <recommendedName>
        <fullName evidence="9">Amino acid permease/ SLC12A domain-containing protein</fullName>
    </recommendedName>
</protein>
<keyword evidence="2 6" id="KW-0812">Transmembrane</keyword>
<feature type="transmembrane region" description="Helical" evidence="6">
    <location>
        <begin position="140"/>
        <end position="169"/>
    </location>
</feature>
<dbReference type="InterPro" id="IPR050598">
    <property type="entry name" value="AminoAcid_Transporter"/>
</dbReference>
<dbReference type="Pfam" id="PF13520">
    <property type="entry name" value="AA_permease_2"/>
    <property type="match status" value="1"/>
</dbReference>
<dbReference type="Gene3D" id="1.20.1740.10">
    <property type="entry name" value="Amino acid/polyamine transporter I"/>
    <property type="match status" value="1"/>
</dbReference>
<dbReference type="InterPro" id="IPR002293">
    <property type="entry name" value="AA/rel_permease1"/>
</dbReference>
<feature type="transmembrane region" description="Helical" evidence="6">
    <location>
        <begin position="343"/>
        <end position="361"/>
    </location>
</feature>
<evidence type="ECO:0000256" key="3">
    <source>
        <dbReference type="ARBA" id="ARBA00022989"/>
    </source>
</evidence>
<comment type="caution">
    <text evidence="7">The sequence shown here is derived from an EMBL/GenBank/DDBJ whole genome shotgun (WGS) entry which is preliminary data.</text>
</comment>
<comment type="subcellular location">
    <subcellularLocation>
        <location evidence="1">Membrane</location>
        <topology evidence="1">Multi-pass membrane protein</topology>
    </subcellularLocation>
</comment>